<evidence type="ECO:0000259" key="5">
    <source>
        <dbReference type="PROSITE" id="PS50893"/>
    </source>
</evidence>
<dbReference type="GO" id="GO:0015833">
    <property type="term" value="P:peptide transport"/>
    <property type="evidence" value="ECO:0007669"/>
    <property type="project" value="InterPro"/>
</dbReference>
<dbReference type="SUPFAM" id="SSF52540">
    <property type="entry name" value="P-loop containing nucleoside triphosphate hydrolases"/>
    <property type="match status" value="2"/>
</dbReference>
<dbReference type="Gene3D" id="3.40.50.300">
    <property type="entry name" value="P-loop containing nucleotide triphosphate hydrolases"/>
    <property type="match status" value="2"/>
</dbReference>
<dbReference type="PANTHER" id="PTHR43776">
    <property type="entry name" value="TRANSPORT ATP-BINDING PROTEIN"/>
    <property type="match status" value="1"/>
</dbReference>
<dbReference type="InterPro" id="IPR027417">
    <property type="entry name" value="P-loop_NTPase"/>
</dbReference>
<evidence type="ECO:0000256" key="1">
    <source>
        <dbReference type="ARBA" id="ARBA00005417"/>
    </source>
</evidence>
<dbReference type="InterPro" id="IPR003439">
    <property type="entry name" value="ABC_transporter-like_ATP-bd"/>
</dbReference>
<accession>A0AAU7VTI7</accession>
<dbReference type="PROSITE" id="PS50893">
    <property type="entry name" value="ABC_TRANSPORTER_2"/>
    <property type="match status" value="2"/>
</dbReference>
<protein>
    <submittedName>
        <fullName evidence="6">ABC transporter ATP-binding protein</fullName>
    </submittedName>
</protein>
<evidence type="ECO:0000256" key="4">
    <source>
        <dbReference type="ARBA" id="ARBA00022840"/>
    </source>
</evidence>
<dbReference type="GO" id="GO:0055085">
    <property type="term" value="P:transmembrane transport"/>
    <property type="evidence" value="ECO:0007669"/>
    <property type="project" value="UniProtKB-ARBA"/>
</dbReference>
<sequence length="543" mass="58365">MSITEPVLSITGLAVAFRTGSELVTAISDVSIDVAAGETVAVVGESGSGKSTTAAAVNRLLPENGVITAGSIRFDGREVTELGENAMISLRGAGIGLVPQDPMSNLDPLMRVGDQIGEALEVHGRTTGDATTARVVELLEMVGIADAANRARQYPHEFSGGMRQRVLIAMGLACTPRLLIADEPTSALDVTVQRRILDQLDELTDQLGTAVFLITHDLALAAERADRIVVMFRGKIVEEGTSAEVLGNPQHEYTRQLLAAAPSLASRRDPLPQRESVASETPFVEVRDLRKEFALRSPKPGEAQSFTAVDGVSFSIRRGTTVSIVGESGSGKSTTANMVLGLEDVTSGSILFDGLDLTGLRRKELFALRRRVQPVFQNPYASLDPRYTVEQSIAEPLRVHRIGTATTRHARVLELLEQVALPAAMAERLPHELSGGQRQRVAIARALALEPELVVLDEAVSALDVLVQAQILDLLADLQRRLGLSYLFISHDLAVVRMISDEVHVMQRGVVVESGTPERIFDDPQHPYTKELLAAIPGASLAS</sequence>
<dbReference type="GO" id="GO:0005524">
    <property type="term" value="F:ATP binding"/>
    <property type="evidence" value="ECO:0007669"/>
    <property type="project" value="UniProtKB-KW"/>
</dbReference>
<proteinExistence type="inferred from homology"/>
<dbReference type="InterPro" id="IPR050319">
    <property type="entry name" value="ABC_transp_ATP-bind"/>
</dbReference>
<dbReference type="PROSITE" id="PS00211">
    <property type="entry name" value="ABC_TRANSPORTER_1"/>
    <property type="match status" value="2"/>
</dbReference>
<dbReference type="GO" id="GO:0016887">
    <property type="term" value="F:ATP hydrolysis activity"/>
    <property type="evidence" value="ECO:0007669"/>
    <property type="project" value="InterPro"/>
</dbReference>
<dbReference type="EMBL" id="CP158357">
    <property type="protein sequence ID" value="XBX77585.1"/>
    <property type="molecule type" value="Genomic_DNA"/>
</dbReference>
<evidence type="ECO:0000256" key="2">
    <source>
        <dbReference type="ARBA" id="ARBA00022448"/>
    </source>
</evidence>
<reference evidence="6" key="1">
    <citation type="submission" date="2024-06" db="EMBL/GenBank/DDBJ databases">
        <title>Draft genome sequence of Microbacterium sp. strain A8/3-1, isolated from Oxytropis tragacanthoides Fisch. ex DC. Root nodules in the Altai region of Russia.</title>
        <authorList>
            <person name="Sazanova A."/>
            <person name="Guro P."/>
            <person name="Kuznetsova I."/>
            <person name="Belimov A."/>
            <person name="Safronova V."/>
        </authorList>
    </citation>
    <scope>NUCLEOTIDE SEQUENCE</scope>
    <source>
        <strain evidence="6">A8/3-1</strain>
    </source>
</reference>
<dbReference type="PANTHER" id="PTHR43776:SF7">
    <property type="entry name" value="D,D-DIPEPTIDE TRANSPORT ATP-BINDING PROTEIN DDPF-RELATED"/>
    <property type="match status" value="1"/>
</dbReference>
<dbReference type="RefSeq" id="WP_350351042.1">
    <property type="nucleotide sequence ID" value="NZ_CP158357.1"/>
</dbReference>
<keyword evidence="3" id="KW-0547">Nucleotide-binding</keyword>
<dbReference type="NCBIfam" id="NF007739">
    <property type="entry name" value="PRK10419.1"/>
    <property type="match status" value="2"/>
</dbReference>
<dbReference type="FunFam" id="3.40.50.300:FF:000016">
    <property type="entry name" value="Oligopeptide ABC transporter ATP-binding component"/>
    <property type="match status" value="2"/>
</dbReference>
<feature type="domain" description="ABC transporter" evidence="5">
    <location>
        <begin position="8"/>
        <end position="258"/>
    </location>
</feature>
<name>A0AAU7VTI7_9MICO</name>
<organism evidence="6">
    <name type="scientific">Microbacterium sp. A8/3-1</name>
    <dbReference type="NCBI Taxonomy" id="3160749"/>
    <lineage>
        <taxon>Bacteria</taxon>
        <taxon>Bacillati</taxon>
        <taxon>Actinomycetota</taxon>
        <taxon>Actinomycetes</taxon>
        <taxon>Micrococcales</taxon>
        <taxon>Microbacteriaceae</taxon>
        <taxon>Microbacterium</taxon>
    </lineage>
</organism>
<dbReference type="SMART" id="SM00382">
    <property type="entry name" value="AAA"/>
    <property type="match status" value="2"/>
</dbReference>
<feature type="domain" description="ABC transporter" evidence="5">
    <location>
        <begin position="284"/>
        <end position="533"/>
    </location>
</feature>
<dbReference type="InterPro" id="IPR003593">
    <property type="entry name" value="AAA+_ATPase"/>
</dbReference>
<comment type="similarity">
    <text evidence="1">Belongs to the ABC transporter superfamily.</text>
</comment>
<evidence type="ECO:0000256" key="3">
    <source>
        <dbReference type="ARBA" id="ARBA00022741"/>
    </source>
</evidence>
<dbReference type="Pfam" id="PF08352">
    <property type="entry name" value="oligo_HPY"/>
    <property type="match status" value="2"/>
</dbReference>
<evidence type="ECO:0000313" key="6">
    <source>
        <dbReference type="EMBL" id="XBX77585.1"/>
    </source>
</evidence>
<dbReference type="CDD" id="cd03257">
    <property type="entry name" value="ABC_NikE_OppD_transporters"/>
    <property type="match status" value="2"/>
</dbReference>
<dbReference type="InterPro" id="IPR013563">
    <property type="entry name" value="Oligopep_ABC_C"/>
</dbReference>
<keyword evidence="2" id="KW-0813">Transport</keyword>
<dbReference type="AlphaFoldDB" id="A0AAU7VTI7"/>
<dbReference type="Pfam" id="PF00005">
    <property type="entry name" value="ABC_tran"/>
    <property type="match status" value="2"/>
</dbReference>
<dbReference type="InterPro" id="IPR017871">
    <property type="entry name" value="ABC_transporter-like_CS"/>
</dbReference>
<keyword evidence="4 6" id="KW-0067">ATP-binding</keyword>
<gene>
    <name evidence="6" type="ORF">ABS642_16945</name>
</gene>
<dbReference type="NCBIfam" id="NF008453">
    <property type="entry name" value="PRK11308.1"/>
    <property type="match status" value="2"/>
</dbReference>